<dbReference type="EMBL" id="BAABGX010000001">
    <property type="protein sequence ID" value="GAA4299076.1"/>
    <property type="molecule type" value="Genomic_DNA"/>
</dbReference>
<name>A0ABP8FBB6_9BACT</name>
<keyword evidence="2 4" id="KW-0479">Metal-binding</keyword>
<evidence type="ECO:0000256" key="1">
    <source>
        <dbReference type="ARBA" id="ARBA00022617"/>
    </source>
</evidence>
<evidence type="ECO:0000256" key="4">
    <source>
        <dbReference type="PROSITE-ProRule" id="PRU00433"/>
    </source>
</evidence>
<dbReference type="InterPro" id="IPR051459">
    <property type="entry name" value="Cytochrome_c-type_DH"/>
</dbReference>
<keyword evidence="3 4" id="KW-0408">Iron</keyword>
<keyword evidence="1 4" id="KW-0349">Heme</keyword>
<dbReference type="RefSeq" id="WP_345162567.1">
    <property type="nucleotide sequence ID" value="NZ_BAABGX010000001.1"/>
</dbReference>
<feature type="domain" description="Cytochrome c" evidence="5">
    <location>
        <begin position="46"/>
        <end position="156"/>
    </location>
</feature>
<dbReference type="InterPro" id="IPR036909">
    <property type="entry name" value="Cyt_c-like_dom_sf"/>
</dbReference>
<comment type="caution">
    <text evidence="6">The sequence shown here is derived from an EMBL/GenBank/DDBJ whole genome shotgun (WGS) entry which is preliminary data.</text>
</comment>
<keyword evidence="7" id="KW-1185">Reference proteome</keyword>
<accession>A0ABP8FBB6</accession>
<protein>
    <recommendedName>
        <fullName evidence="5">Cytochrome c domain-containing protein</fullName>
    </recommendedName>
</protein>
<organism evidence="6 7">
    <name type="scientific">Nibribacter koreensis</name>
    <dbReference type="NCBI Taxonomy" id="1084519"/>
    <lineage>
        <taxon>Bacteria</taxon>
        <taxon>Pseudomonadati</taxon>
        <taxon>Bacteroidota</taxon>
        <taxon>Cytophagia</taxon>
        <taxon>Cytophagales</taxon>
        <taxon>Hymenobacteraceae</taxon>
        <taxon>Nibribacter</taxon>
    </lineage>
</organism>
<sequence length="193" mass="20862">MFKKILKRTAVVLLLLLAGVAVVTMARQHLTYEAPYPNITASKNPAVIERGKHIVLVSNNCVQCHSPAPDPAGLLKQGQTPSLAGGKKVETPFGTIFTTNLTPAKSGIGSMTDGEIARVLRYGVKPNGEAVLPFMQGQNMSDQDLTAVISYLRSLKPVENKVLEHEFTILGKFARAFMLKPSPPEPTNTLAKK</sequence>
<dbReference type="PANTHER" id="PTHR35008:SF8">
    <property type="entry name" value="ALCOHOL DEHYDROGENASE CYTOCHROME C SUBUNIT"/>
    <property type="match status" value="1"/>
</dbReference>
<dbReference type="InterPro" id="IPR009056">
    <property type="entry name" value="Cyt_c-like_dom"/>
</dbReference>
<proteinExistence type="predicted"/>
<reference evidence="7" key="1">
    <citation type="journal article" date="2019" name="Int. J. Syst. Evol. Microbiol.">
        <title>The Global Catalogue of Microorganisms (GCM) 10K type strain sequencing project: providing services to taxonomists for standard genome sequencing and annotation.</title>
        <authorList>
            <consortium name="The Broad Institute Genomics Platform"/>
            <consortium name="The Broad Institute Genome Sequencing Center for Infectious Disease"/>
            <person name="Wu L."/>
            <person name="Ma J."/>
        </authorList>
    </citation>
    <scope>NUCLEOTIDE SEQUENCE [LARGE SCALE GENOMIC DNA]</scope>
    <source>
        <strain evidence="7">JCM 17917</strain>
    </source>
</reference>
<dbReference type="PROSITE" id="PS51007">
    <property type="entry name" value="CYTC"/>
    <property type="match status" value="1"/>
</dbReference>
<dbReference type="Proteomes" id="UP001501844">
    <property type="component" value="Unassembled WGS sequence"/>
</dbReference>
<evidence type="ECO:0000256" key="2">
    <source>
        <dbReference type="ARBA" id="ARBA00022723"/>
    </source>
</evidence>
<dbReference type="Gene3D" id="1.10.760.10">
    <property type="entry name" value="Cytochrome c-like domain"/>
    <property type="match status" value="1"/>
</dbReference>
<dbReference type="PANTHER" id="PTHR35008">
    <property type="entry name" value="BLL4482 PROTEIN-RELATED"/>
    <property type="match status" value="1"/>
</dbReference>
<evidence type="ECO:0000313" key="7">
    <source>
        <dbReference type="Proteomes" id="UP001501844"/>
    </source>
</evidence>
<evidence type="ECO:0000256" key="3">
    <source>
        <dbReference type="ARBA" id="ARBA00023004"/>
    </source>
</evidence>
<evidence type="ECO:0000259" key="5">
    <source>
        <dbReference type="PROSITE" id="PS51007"/>
    </source>
</evidence>
<dbReference type="Pfam" id="PF00034">
    <property type="entry name" value="Cytochrom_C"/>
    <property type="match status" value="1"/>
</dbReference>
<gene>
    <name evidence="6" type="ORF">GCM10023183_07930</name>
</gene>
<evidence type="ECO:0000313" key="6">
    <source>
        <dbReference type="EMBL" id="GAA4299076.1"/>
    </source>
</evidence>
<dbReference type="SUPFAM" id="SSF46626">
    <property type="entry name" value="Cytochrome c"/>
    <property type="match status" value="1"/>
</dbReference>